<keyword evidence="2" id="KW-1185">Reference proteome</keyword>
<name>A0A8B9UTQ4_9AVES</name>
<dbReference type="Proteomes" id="UP000694549">
    <property type="component" value="Unplaced"/>
</dbReference>
<proteinExistence type="predicted"/>
<evidence type="ECO:0000313" key="1">
    <source>
        <dbReference type="Ensembl" id="ENSAZOP00000014405.1"/>
    </source>
</evidence>
<protein>
    <submittedName>
        <fullName evidence="1">Uncharacterized protein</fullName>
    </submittedName>
</protein>
<evidence type="ECO:0000313" key="2">
    <source>
        <dbReference type="Proteomes" id="UP000694549"/>
    </source>
</evidence>
<dbReference type="AlphaFoldDB" id="A0A8B9UTQ4"/>
<dbReference type="Ensembl" id="ENSAZOT00000015471.1">
    <property type="protein sequence ID" value="ENSAZOP00000014405.1"/>
    <property type="gene ID" value="ENSAZOG00000009281.1"/>
</dbReference>
<sequence>MALVWEPLHWDKAVRGDGAGRTLVLGLSGRPCSPLFVSPDCRDLRLSPKRSCDQVPDELHRVPEEDAFQLQRTGAQR</sequence>
<accession>A0A8B9UTQ4</accession>
<organism evidence="1 2">
    <name type="scientific">Anas zonorhyncha</name>
    <name type="common">Eastern spot-billed duck</name>
    <dbReference type="NCBI Taxonomy" id="75864"/>
    <lineage>
        <taxon>Eukaryota</taxon>
        <taxon>Metazoa</taxon>
        <taxon>Chordata</taxon>
        <taxon>Craniata</taxon>
        <taxon>Vertebrata</taxon>
        <taxon>Euteleostomi</taxon>
        <taxon>Archelosauria</taxon>
        <taxon>Archosauria</taxon>
        <taxon>Dinosauria</taxon>
        <taxon>Saurischia</taxon>
        <taxon>Theropoda</taxon>
        <taxon>Coelurosauria</taxon>
        <taxon>Aves</taxon>
        <taxon>Neognathae</taxon>
        <taxon>Galloanserae</taxon>
        <taxon>Anseriformes</taxon>
        <taxon>Anatidae</taxon>
        <taxon>Anatinae</taxon>
        <taxon>Anas</taxon>
    </lineage>
</organism>
<reference evidence="1" key="1">
    <citation type="submission" date="2025-08" db="UniProtKB">
        <authorList>
            <consortium name="Ensembl"/>
        </authorList>
    </citation>
    <scope>IDENTIFICATION</scope>
</reference>
<reference evidence="1" key="2">
    <citation type="submission" date="2025-09" db="UniProtKB">
        <authorList>
            <consortium name="Ensembl"/>
        </authorList>
    </citation>
    <scope>IDENTIFICATION</scope>
</reference>